<comment type="catalytic activity">
    <reaction evidence="7">
        <text>D-ribulose + ATP = D-ribulose 5-phosphate + ADP + H(+)</text>
        <dbReference type="Rhea" id="RHEA:17601"/>
        <dbReference type="ChEBI" id="CHEBI:15378"/>
        <dbReference type="ChEBI" id="CHEBI:17173"/>
        <dbReference type="ChEBI" id="CHEBI:30616"/>
        <dbReference type="ChEBI" id="CHEBI:58121"/>
        <dbReference type="ChEBI" id="CHEBI:456216"/>
        <dbReference type="EC" id="2.7.1.16"/>
    </reaction>
</comment>
<dbReference type="PANTHER" id="PTHR43435:SF4">
    <property type="entry name" value="FGGY CARBOHYDRATE KINASE DOMAIN-CONTAINING PROTEIN"/>
    <property type="match status" value="1"/>
</dbReference>
<keyword evidence="14" id="KW-1185">Reference proteome</keyword>
<feature type="domain" description="Carbohydrate kinase FGGY N-terminal" evidence="11">
    <location>
        <begin position="27"/>
        <end position="298"/>
    </location>
</feature>
<dbReference type="Pfam" id="PF00370">
    <property type="entry name" value="FGGY_N"/>
    <property type="match status" value="1"/>
</dbReference>
<evidence type="ECO:0000256" key="1">
    <source>
        <dbReference type="ARBA" id="ARBA00022679"/>
    </source>
</evidence>
<dbReference type="SUPFAM" id="SSF53067">
    <property type="entry name" value="Actin-like ATPase domain"/>
    <property type="match status" value="2"/>
</dbReference>
<evidence type="ECO:0000256" key="5">
    <source>
        <dbReference type="ARBA" id="ARBA00022935"/>
    </source>
</evidence>
<dbReference type="GO" id="GO:0019150">
    <property type="term" value="F:D-ribulokinase activity"/>
    <property type="evidence" value="ECO:0007669"/>
    <property type="project" value="RHEA"/>
</dbReference>
<dbReference type="GO" id="GO:0008741">
    <property type="term" value="F:ribulokinase activity"/>
    <property type="evidence" value="ECO:0007669"/>
    <property type="project" value="UniProtKB-UniRule"/>
</dbReference>
<keyword evidence="5 7" id="KW-0054">Arabinose catabolism</keyword>
<dbReference type="EC" id="2.7.1.16" evidence="7 8"/>
<gene>
    <name evidence="7 13" type="primary">araB</name>
    <name evidence="13" type="ORF">D4765_17325</name>
</gene>
<keyword evidence="4 7" id="KW-0067">ATP-binding</keyword>
<evidence type="ECO:0000256" key="10">
    <source>
        <dbReference type="SAM" id="MobiDB-lite"/>
    </source>
</evidence>
<dbReference type="InterPro" id="IPR005929">
    <property type="entry name" value="Ribulokinase"/>
</dbReference>
<dbReference type="GO" id="GO:0005737">
    <property type="term" value="C:cytoplasm"/>
    <property type="evidence" value="ECO:0007669"/>
    <property type="project" value="TreeGrafter"/>
</dbReference>
<name>A0A4T2BML3_9MICO</name>
<dbReference type="RefSeq" id="WP_136643564.1">
    <property type="nucleotide sequence ID" value="NZ_QYRT01000053.1"/>
</dbReference>
<evidence type="ECO:0000256" key="7">
    <source>
        <dbReference type="HAMAP-Rule" id="MF_00520"/>
    </source>
</evidence>
<proteinExistence type="inferred from homology"/>
<feature type="compositionally biased region" description="Basic and acidic residues" evidence="10">
    <location>
        <begin position="593"/>
        <end position="602"/>
    </location>
</feature>
<dbReference type="Gene3D" id="3.30.420.40">
    <property type="match status" value="2"/>
</dbReference>
<dbReference type="Pfam" id="PF02782">
    <property type="entry name" value="FGGY_C"/>
    <property type="match status" value="1"/>
</dbReference>
<dbReference type="HAMAP" id="MF_00520">
    <property type="entry name" value="Ribulokinase"/>
    <property type="match status" value="1"/>
</dbReference>
<evidence type="ECO:0000259" key="12">
    <source>
        <dbReference type="Pfam" id="PF02782"/>
    </source>
</evidence>
<evidence type="ECO:0000313" key="13">
    <source>
        <dbReference type="EMBL" id="TIH30248.1"/>
    </source>
</evidence>
<keyword evidence="1 7" id="KW-0808">Transferase</keyword>
<evidence type="ECO:0000256" key="3">
    <source>
        <dbReference type="ARBA" id="ARBA00022777"/>
    </source>
</evidence>
<dbReference type="InterPro" id="IPR018484">
    <property type="entry name" value="FGGY_N"/>
</dbReference>
<dbReference type="CDD" id="cd07781">
    <property type="entry name" value="ASKHA_NBD_FGGY_L-RBK"/>
    <property type="match status" value="1"/>
</dbReference>
<dbReference type="EMBL" id="QYRT01000053">
    <property type="protein sequence ID" value="TIH30248.1"/>
    <property type="molecule type" value="Genomic_DNA"/>
</dbReference>
<keyword evidence="3 7" id="KW-0418">Kinase</keyword>
<feature type="domain" description="Carbohydrate kinase FGGY C-terminal" evidence="12">
    <location>
        <begin position="311"/>
        <end position="508"/>
    </location>
</feature>
<reference evidence="13 14" key="1">
    <citation type="journal article" date="2019" name="Microorganisms">
        <title>Systematic Affiliation and Genome Analysis of Subtercola vilae DB165(T) with Particular Emphasis on Cold Adaptation of an Isolate from a High-Altitude Cold Volcano Lake.</title>
        <authorList>
            <person name="Villalobos A.S."/>
            <person name="Wiese J."/>
            <person name="Imhoff J.F."/>
            <person name="Dorador C."/>
            <person name="Keller A."/>
            <person name="Hentschel U."/>
        </authorList>
    </citation>
    <scope>NUCLEOTIDE SEQUENCE [LARGE SCALE GENOMIC DNA]</scope>
    <source>
        <strain evidence="13 14">DB165</strain>
    </source>
</reference>
<dbReference type="NCBIfam" id="TIGR01234">
    <property type="entry name" value="L-ribulokinase"/>
    <property type="match status" value="1"/>
</dbReference>
<evidence type="ECO:0000259" key="11">
    <source>
        <dbReference type="Pfam" id="PF00370"/>
    </source>
</evidence>
<dbReference type="UniPathway" id="UPA00145">
    <property type="reaction ID" value="UER00566"/>
</dbReference>
<dbReference type="GO" id="GO:0005524">
    <property type="term" value="F:ATP binding"/>
    <property type="evidence" value="ECO:0007669"/>
    <property type="project" value="UniProtKB-UniRule"/>
</dbReference>
<accession>A0A4T2BML3</accession>
<dbReference type="AlphaFoldDB" id="A0A4T2BML3"/>
<dbReference type="InterPro" id="IPR018485">
    <property type="entry name" value="FGGY_C"/>
</dbReference>
<evidence type="ECO:0000256" key="9">
    <source>
        <dbReference type="RuleBase" id="RU003455"/>
    </source>
</evidence>
<feature type="region of interest" description="Disordered" evidence="10">
    <location>
        <begin position="1"/>
        <end position="23"/>
    </location>
</feature>
<dbReference type="PANTHER" id="PTHR43435">
    <property type="entry name" value="RIBULOKINASE"/>
    <property type="match status" value="1"/>
</dbReference>
<comment type="similarity">
    <text evidence="7 9">Belongs to the ribulokinase family.</text>
</comment>
<comment type="catalytic activity">
    <reaction evidence="7 9">
        <text>L-ribulose + ATP = L-ribulose 5-phosphate + ADP + H(+)</text>
        <dbReference type="Rhea" id="RHEA:22072"/>
        <dbReference type="ChEBI" id="CHEBI:15378"/>
        <dbReference type="ChEBI" id="CHEBI:16880"/>
        <dbReference type="ChEBI" id="CHEBI:30616"/>
        <dbReference type="ChEBI" id="CHEBI:58226"/>
        <dbReference type="ChEBI" id="CHEBI:456216"/>
        <dbReference type="EC" id="2.7.1.16"/>
    </reaction>
</comment>
<evidence type="ECO:0000256" key="6">
    <source>
        <dbReference type="ARBA" id="ARBA00023277"/>
    </source>
</evidence>
<comment type="caution">
    <text evidence="13">The sequence shown here is derived from an EMBL/GenBank/DDBJ whole genome shotgun (WGS) entry which is preliminary data.</text>
</comment>
<sequence>MSTTNPSPAASGPTPSGSTPSGPAETYVIGVDYGTLSGRAVVVRVSDGAELGEGVLDYPHAVMDVTLASSGAALPPDWALQVPSDYVDVLKSAVPAAIAAAGIDPKQVVGIGTDFTACTMVPTLADGTPLNEVPGYEDRPHAYVKLWKHHAAQPQAERINTLAAERAESWLPRYGGLISSEWEFAKGLQLLEEDPELYGVMEHWVEAADWIVWQLTGRYVRNACTAGYKGILQDGVYPSRDFLKALNPDFEDFAETKVEHEIGQLGASAGRLSAEAAAWTGLTEGIAVAVGNVDAHVTAPAARAVQPGQMVAIMGTSTCHVMNSAELVEVPGMCGVVEGGIVEGLYGYEAGQSGVGDIFAWFVRTQVAPRYHDEAKAAGLSVHQYLTNLAADAPVGAHGLIALDWHSGNRSVLVDHELSGLVLGTTLTTRTEEIYRALLESTAFGTRKIVETFAAAGVPVTEFIAAGGLIKNPFLMQVYSDVLRMPISTIASEQGPALGSAIHAAVAAGAYESVREAGDAMGKLNRNSFVPNEQAAAGYDRLYAEYSTLHDYFGRGANDVMHRLAALRREGFAERTGTDGSAGRGTTEPLDSLEQHALENTK</sequence>
<dbReference type="OrthoDB" id="9805576at2"/>
<protein>
    <recommendedName>
        <fullName evidence="7 8">Ribulokinase</fullName>
        <ecNumber evidence="7 8">2.7.1.16</ecNumber>
    </recommendedName>
</protein>
<evidence type="ECO:0000313" key="14">
    <source>
        <dbReference type="Proteomes" id="UP000306192"/>
    </source>
</evidence>
<feature type="region of interest" description="Disordered" evidence="10">
    <location>
        <begin position="572"/>
        <end position="602"/>
    </location>
</feature>
<dbReference type="GO" id="GO:0019569">
    <property type="term" value="P:L-arabinose catabolic process to D-xylulose 5-phosphate"/>
    <property type="evidence" value="ECO:0007669"/>
    <property type="project" value="UniProtKB-UniRule"/>
</dbReference>
<evidence type="ECO:0000256" key="2">
    <source>
        <dbReference type="ARBA" id="ARBA00022741"/>
    </source>
</evidence>
<dbReference type="Proteomes" id="UP000306192">
    <property type="component" value="Unassembled WGS sequence"/>
</dbReference>
<evidence type="ECO:0000256" key="4">
    <source>
        <dbReference type="ARBA" id="ARBA00022840"/>
    </source>
</evidence>
<organism evidence="13 14">
    <name type="scientific">Subtercola vilae</name>
    <dbReference type="NCBI Taxonomy" id="2056433"/>
    <lineage>
        <taxon>Bacteria</taxon>
        <taxon>Bacillati</taxon>
        <taxon>Actinomycetota</taxon>
        <taxon>Actinomycetes</taxon>
        <taxon>Micrococcales</taxon>
        <taxon>Microbacteriaceae</taxon>
        <taxon>Subtercola</taxon>
    </lineage>
</organism>
<keyword evidence="6 7" id="KW-0119">Carbohydrate metabolism</keyword>
<evidence type="ECO:0000256" key="8">
    <source>
        <dbReference type="NCBIfam" id="TIGR01234"/>
    </source>
</evidence>
<keyword evidence="2 7" id="KW-0547">Nucleotide-binding</keyword>
<dbReference type="NCBIfam" id="NF003154">
    <property type="entry name" value="PRK04123.1"/>
    <property type="match status" value="1"/>
</dbReference>
<dbReference type="InterPro" id="IPR043129">
    <property type="entry name" value="ATPase_NBD"/>
</dbReference>
<comment type="pathway">
    <text evidence="7 9">Carbohydrate degradation; L-arabinose degradation via L-ribulose; D-xylulose 5-phosphate from L-arabinose (bacterial route): step 2/3.</text>
</comment>